<dbReference type="PROSITE" id="PS51257">
    <property type="entry name" value="PROKAR_LIPOPROTEIN"/>
    <property type="match status" value="1"/>
</dbReference>
<dbReference type="EMBL" id="NAEW01000015">
    <property type="protein sequence ID" value="OQM39958.1"/>
    <property type="molecule type" value="Genomic_DNA"/>
</dbReference>
<comment type="caution">
    <text evidence="2">The sequence shown here is derived from an EMBL/GenBank/DDBJ whole genome shotgun (WGS) entry which is preliminary data.</text>
</comment>
<evidence type="ECO:0008006" key="4">
    <source>
        <dbReference type="Google" id="ProtNLM"/>
    </source>
</evidence>
<evidence type="ECO:0000313" key="3">
    <source>
        <dbReference type="Proteomes" id="UP000192573"/>
    </source>
</evidence>
<protein>
    <recommendedName>
        <fullName evidence="4">Lipoprotein</fullName>
    </recommendedName>
</protein>
<evidence type="ECO:0000256" key="1">
    <source>
        <dbReference type="SAM" id="SignalP"/>
    </source>
</evidence>
<reference evidence="2 3" key="1">
    <citation type="submission" date="2017-03" db="EMBL/GenBank/DDBJ databases">
        <authorList>
            <person name="Afonso C.L."/>
            <person name="Miller P.J."/>
            <person name="Scott M.A."/>
            <person name="Spackman E."/>
            <person name="Goraichik I."/>
            <person name="Dimitrov K.M."/>
            <person name="Suarez D.L."/>
            <person name="Swayne D.E."/>
        </authorList>
    </citation>
    <scope>NUCLEOTIDE SEQUENCE [LARGE SCALE GENOMIC DNA]</scope>
    <source>
        <strain evidence="2 3">ATCC 51113</strain>
    </source>
</reference>
<evidence type="ECO:0000313" key="2">
    <source>
        <dbReference type="EMBL" id="OQM39958.1"/>
    </source>
</evidence>
<name>A0A1V8NU61_CITBR</name>
<gene>
    <name evidence="2" type="ORF">BZK42_22160</name>
</gene>
<keyword evidence="1" id="KW-0732">Signal</keyword>
<organism evidence="2 3">
    <name type="scientific">Citrobacter braakii</name>
    <dbReference type="NCBI Taxonomy" id="57706"/>
    <lineage>
        <taxon>Bacteria</taxon>
        <taxon>Pseudomonadati</taxon>
        <taxon>Pseudomonadota</taxon>
        <taxon>Gammaproteobacteria</taxon>
        <taxon>Enterobacterales</taxon>
        <taxon>Enterobacteriaceae</taxon>
        <taxon>Citrobacter</taxon>
        <taxon>Citrobacter freundii complex</taxon>
    </lineage>
</organism>
<proteinExistence type="predicted"/>
<sequence length="69" mass="7879">MKKFLYCFMLILALAACSSKQWASQYDTSNARADCIAQSYDKHPVNMQQSFNLDLKSLTKDDPLNSLKK</sequence>
<feature type="chain" id="PRO_5013320229" description="Lipoprotein" evidence="1">
    <location>
        <begin position="24"/>
        <end position="69"/>
    </location>
</feature>
<feature type="signal peptide" evidence="1">
    <location>
        <begin position="1"/>
        <end position="23"/>
    </location>
</feature>
<dbReference type="AlphaFoldDB" id="A0A1V8NU61"/>
<dbReference type="Proteomes" id="UP000192573">
    <property type="component" value="Unassembled WGS sequence"/>
</dbReference>
<accession>A0A1V8NU61</accession>